<evidence type="ECO:0000313" key="2">
    <source>
        <dbReference type="EMBL" id="SIO46419.1"/>
    </source>
</evidence>
<sequence length="97" mass="11073">MSLQQNSNDNLISAKGLFFCKCCGYNTLSEFPNGTFEICEICFWEDDIIQSHNPNYEGGPNRVSLNQAKENFEKFGACEESMIKNVRQPNIDDVRIL</sequence>
<proteinExistence type="predicted"/>
<accession>A0A1N6JQG6</accession>
<dbReference type="Proteomes" id="UP000185207">
    <property type="component" value="Unassembled WGS sequence"/>
</dbReference>
<dbReference type="InterPro" id="IPR025983">
    <property type="entry name" value="Cys_rich_CPCC"/>
</dbReference>
<dbReference type="Pfam" id="PF14206">
    <property type="entry name" value="Cys_rich_CPCC"/>
    <property type="match status" value="1"/>
</dbReference>
<name>A0A1N6JQG6_9FLAO</name>
<evidence type="ECO:0000313" key="3">
    <source>
        <dbReference type="Proteomes" id="UP000185207"/>
    </source>
</evidence>
<protein>
    <submittedName>
        <fullName evidence="2">Cysteine-rich CPCC</fullName>
    </submittedName>
</protein>
<dbReference type="AlphaFoldDB" id="A0A1N6JQG6"/>
<keyword evidence="3" id="KW-1185">Reference proteome</keyword>
<dbReference type="EMBL" id="FSRK01000003">
    <property type="protein sequence ID" value="SIO46419.1"/>
    <property type="molecule type" value="Genomic_DNA"/>
</dbReference>
<gene>
    <name evidence="2" type="ORF">SAMN05444409_3668</name>
</gene>
<dbReference type="OrthoDB" id="1456570at2"/>
<evidence type="ECO:0000259" key="1">
    <source>
        <dbReference type="Pfam" id="PF14206"/>
    </source>
</evidence>
<organism evidence="2 3">
    <name type="scientific">Epilithonimonas zeae</name>
    <dbReference type="NCBI Taxonomy" id="1416779"/>
    <lineage>
        <taxon>Bacteria</taxon>
        <taxon>Pseudomonadati</taxon>
        <taxon>Bacteroidota</taxon>
        <taxon>Flavobacteriia</taxon>
        <taxon>Flavobacteriales</taxon>
        <taxon>Weeksellaceae</taxon>
        <taxon>Chryseobacterium group</taxon>
        <taxon>Epilithonimonas</taxon>
    </lineage>
</organism>
<reference evidence="3" key="1">
    <citation type="submission" date="2016-11" db="EMBL/GenBank/DDBJ databases">
        <authorList>
            <person name="Varghese N."/>
            <person name="Submissions S."/>
        </authorList>
    </citation>
    <scope>NUCLEOTIDE SEQUENCE [LARGE SCALE GENOMIC DNA]</scope>
    <source>
        <strain evidence="3">DSM 27623</strain>
    </source>
</reference>
<dbReference type="RefSeq" id="WP_074236810.1">
    <property type="nucleotide sequence ID" value="NZ_FSRK01000003.1"/>
</dbReference>
<feature type="domain" description="Cysteine-rich CPCC" evidence="1">
    <location>
        <begin position="19"/>
        <end position="91"/>
    </location>
</feature>
<dbReference type="STRING" id="1416779.SAMN05444409_3668"/>